<name>A0A2R3QWU9_ECTME</name>
<reference evidence="1 2" key="1">
    <citation type="submission" date="2018-03" db="EMBL/GenBank/DDBJ databases">
        <title>Complete genome sequence and methylome analysis of Pseudomonas mendocina NEB 698.</title>
        <authorList>
            <person name="Morgan R.D."/>
        </authorList>
    </citation>
    <scope>NUCLEOTIDE SEQUENCE [LARGE SCALE GENOMIC DNA]</scope>
    <source>
        <strain evidence="1 2">NEB698</strain>
    </source>
</reference>
<gene>
    <name evidence="1" type="ORF">C7A17_13505</name>
</gene>
<accession>A0A2R3QWU9</accession>
<proteinExistence type="predicted"/>
<dbReference type="Gene3D" id="2.60.40.2390">
    <property type="match status" value="1"/>
</dbReference>
<evidence type="ECO:0000313" key="1">
    <source>
        <dbReference type="EMBL" id="AVO56289.1"/>
    </source>
</evidence>
<dbReference type="Proteomes" id="UP000238327">
    <property type="component" value="Chromosome"/>
</dbReference>
<evidence type="ECO:0000313" key="2">
    <source>
        <dbReference type="Proteomes" id="UP000238327"/>
    </source>
</evidence>
<dbReference type="EMBL" id="CP027657">
    <property type="protein sequence ID" value="AVO56289.1"/>
    <property type="molecule type" value="Genomic_DNA"/>
</dbReference>
<dbReference type="AlphaFoldDB" id="A0A2R3QWU9"/>
<organism evidence="1 2">
    <name type="scientific">Ectopseudomonas mendocina</name>
    <name type="common">Pseudomonas mendocina</name>
    <dbReference type="NCBI Taxonomy" id="300"/>
    <lineage>
        <taxon>Bacteria</taxon>
        <taxon>Pseudomonadati</taxon>
        <taxon>Pseudomonadota</taxon>
        <taxon>Gammaproteobacteria</taxon>
        <taxon>Pseudomonadales</taxon>
        <taxon>Pseudomonadaceae</taxon>
        <taxon>Ectopseudomonas</taxon>
    </lineage>
</organism>
<sequence>MRLANGYPWETKSGPWVFQVKRQGTLLIEKEFHVQ</sequence>
<protein>
    <submittedName>
        <fullName evidence="1">Uncharacterized protein</fullName>
    </submittedName>
</protein>